<dbReference type="EMBL" id="JBHSTP010000001">
    <property type="protein sequence ID" value="MFC6355824.1"/>
    <property type="molecule type" value="Genomic_DNA"/>
</dbReference>
<dbReference type="Proteomes" id="UP001596306">
    <property type="component" value="Unassembled WGS sequence"/>
</dbReference>
<evidence type="ECO:0000256" key="4">
    <source>
        <dbReference type="ARBA" id="ARBA00022989"/>
    </source>
</evidence>
<keyword evidence="2 6" id="KW-0813">Transport</keyword>
<feature type="transmembrane region" description="Helical" evidence="6">
    <location>
        <begin position="143"/>
        <end position="167"/>
    </location>
</feature>
<dbReference type="PROSITE" id="PS50928">
    <property type="entry name" value="ABC_TM1"/>
    <property type="match status" value="1"/>
</dbReference>
<keyword evidence="3 6" id="KW-0812">Transmembrane</keyword>
<dbReference type="CDD" id="cd06261">
    <property type="entry name" value="TM_PBP2"/>
    <property type="match status" value="1"/>
</dbReference>
<dbReference type="PANTHER" id="PTHR30177">
    <property type="entry name" value="GLYCINE BETAINE/L-PROLINE TRANSPORT SYSTEM PERMEASE PROTEIN PROW"/>
    <property type="match status" value="1"/>
</dbReference>
<feature type="transmembrane region" description="Helical" evidence="6">
    <location>
        <begin position="49"/>
        <end position="71"/>
    </location>
</feature>
<evidence type="ECO:0000313" key="8">
    <source>
        <dbReference type="EMBL" id="MFC6355824.1"/>
    </source>
</evidence>
<comment type="similarity">
    <text evidence="6">Belongs to the binding-protein-dependent transport system permease family.</text>
</comment>
<comment type="caution">
    <text evidence="8">The sequence shown here is derived from an EMBL/GenBank/DDBJ whole genome shotgun (WGS) entry which is preliminary data.</text>
</comment>
<accession>A0ABW1VGH4</accession>
<dbReference type="RefSeq" id="WP_386729166.1">
    <property type="nucleotide sequence ID" value="NZ_JBHSTP010000001.1"/>
</dbReference>
<evidence type="ECO:0000256" key="5">
    <source>
        <dbReference type="ARBA" id="ARBA00023136"/>
    </source>
</evidence>
<keyword evidence="5 6" id="KW-0472">Membrane</keyword>
<evidence type="ECO:0000256" key="2">
    <source>
        <dbReference type="ARBA" id="ARBA00022448"/>
    </source>
</evidence>
<organism evidence="8 9">
    <name type="scientific">Luethyella okanaganae</name>
    <dbReference type="NCBI Taxonomy" id="69372"/>
    <lineage>
        <taxon>Bacteria</taxon>
        <taxon>Bacillati</taxon>
        <taxon>Actinomycetota</taxon>
        <taxon>Actinomycetes</taxon>
        <taxon>Micrococcales</taxon>
        <taxon>Microbacteriaceae</taxon>
        <taxon>Luethyella</taxon>
    </lineage>
</organism>
<feature type="domain" description="ABC transmembrane type-1" evidence="7">
    <location>
        <begin position="15"/>
        <end position="196"/>
    </location>
</feature>
<sequence>MNWLWSNLDLVWQLSLAHVALSVLPVVLGFAISLPLGWLAHRYQVGRSVLFTTATVLFTVPSLAMFIALPAVIGTSILDSVNVVIALTIYAVALMLRATADALDSVDADVRQSATGVGYSAWQRFWLVELPLAGPVLLAGLRVVSVSTVSLVTVGSVIGVTSLGYLFLNGFQRNIPIEVASGIIATVLIALIFDLALVALGTFLLPWNRRHRRAASPTTLRVSEAAGIG</sequence>
<dbReference type="SUPFAM" id="SSF161098">
    <property type="entry name" value="MetI-like"/>
    <property type="match status" value="1"/>
</dbReference>
<evidence type="ECO:0000256" key="3">
    <source>
        <dbReference type="ARBA" id="ARBA00022692"/>
    </source>
</evidence>
<feature type="transmembrane region" description="Helical" evidence="6">
    <location>
        <begin position="12"/>
        <end position="37"/>
    </location>
</feature>
<proteinExistence type="inferred from homology"/>
<feature type="transmembrane region" description="Helical" evidence="6">
    <location>
        <begin position="77"/>
        <end position="96"/>
    </location>
</feature>
<feature type="transmembrane region" description="Helical" evidence="6">
    <location>
        <begin position="179"/>
        <end position="205"/>
    </location>
</feature>
<dbReference type="Pfam" id="PF00528">
    <property type="entry name" value="BPD_transp_1"/>
    <property type="match status" value="1"/>
</dbReference>
<evidence type="ECO:0000256" key="6">
    <source>
        <dbReference type="RuleBase" id="RU363032"/>
    </source>
</evidence>
<evidence type="ECO:0000259" key="7">
    <source>
        <dbReference type="PROSITE" id="PS50928"/>
    </source>
</evidence>
<keyword evidence="9" id="KW-1185">Reference proteome</keyword>
<name>A0ABW1VGH4_9MICO</name>
<dbReference type="Gene3D" id="1.10.3720.10">
    <property type="entry name" value="MetI-like"/>
    <property type="match status" value="1"/>
</dbReference>
<keyword evidence="4 6" id="KW-1133">Transmembrane helix</keyword>
<evidence type="ECO:0000313" key="9">
    <source>
        <dbReference type="Proteomes" id="UP001596306"/>
    </source>
</evidence>
<dbReference type="PANTHER" id="PTHR30177:SF4">
    <property type="entry name" value="OSMOPROTECTANT IMPORT PERMEASE PROTEIN OSMW"/>
    <property type="match status" value="1"/>
</dbReference>
<dbReference type="InterPro" id="IPR000515">
    <property type="entry name" value="MetI-like"/>
</dbReference>
<protein>
    <submittedName>
        <fullName evidence="8">ABC transporter permease</fullName>
    </submittedName>
</protein>
<evidence type="ECO:0000256" key="1">
    <source>
        <dbReference type="ARBA" id="ARBA00004141"/>
    </source>
</evidence>
<gene>
    <name evidence="8" type="ORF">ACFQB0_06865</name>
</gene>
<reference evidence="9" key="1">
    <citation type="journal article" date="2019" name="Int. J. Syst. Evol. Microbiol.">
        <title>The Global Catalogue of Microorganisms (GCM) 10K type strain sequencing project: providing services to taxonomists for standard genome sequencing and annotation.</title>
        <authorList>
            <consortium name="The Broad Institute Genomics Platform"/>
            <consortium name="The Broad Institute Genome Sequencing Center for Infectious Disease"/>
            <person name="Wu L."/>
            <person name="Ma J."/>
        </authorList>
    </citation>
    <scope>NUCLEOTIDE SEQUENCE [LARGE SCALE GENOMIC DNA]</scope>
    <source>
        <strain evidence="9">CCUG 43304</strain>
    </source>
</reference>
<comment type="subcellular location">
    <subcellularLocation>
        <location evidence="6">Cell membrane</location>
        <topology evidence="6">Multi-pass membrane protein</topology>
    </subcellularLocation>
    <subcellularLocation>
        <location evidence="1">Membrane</location>
        <topology evidence="1">Multi-pass membrane protein</topology>
    </subcellularLocation>
</comment>
<dbReference type="InterPro" id="IPR051204">
    <property type="entry name" value="ABC_transp_perm/SBD"/>
</dbReference>
<dbReference type="InterPro" id="IPR035906">
    <property type="entry name" value="MetI-like_sf"/>
</dbReference>